<dbReference type="EMBL" id="LAZR01006456">
    <property type="protein sequence ID" value="KKM91993.1"/>
    <property type="molecule type" value="Genomic_DNA"/>
</dbReference>
<protein>
    <submittedName>
        <fullName evidence="1">Uncharacterized protein</fullName>
    </submittedName>
</protein>
<proteinExistence type="predicted"/>
<reference evidence="1" key="1">
    <citation type="journal article" date="2015" name="Nature">
        <title>Complex archaea that bridge the gap between prokaryotes and eukaryotes.</title>
        <authorList>
            <person name="Spang A."/>
            <person name="Saw J.H."/>
            <person name="Jorgensen S.L."/>
            <person name="Zaremba-Niedzwiedzka K."/>
            <person name="Martijn J."/>
            <person name="Lind A.E."/>
            <person name="van Eijk R."/>
            <person name="Schleper C."/>
            <person name="Guy L."/>
            <person name="Ettema T.J."/>
        </authorList>
    </citation>
    <scope>NUCLEOTIDE SEQUENCE</scope>
</reference>
<sequence length="145" mass="16888">MKLPEYVSAEEVRRVCKELGISDWSKKKKARVKLAEAKKILKQLNKSSMKIDPEQFRAGLEVELEHGTMFPRYNVTNNHPMLTGKIVLAHFMEMLDYYQRLEKAELEGDLLKALQKKDMTKARNYFKRIAKAKEELSVSEGRSLK</sequence>
<evidence type="ECO:0000313" key="1">
    <source>
        <dbReference type="EMBL" id="KKM91993.1"/>
    </source>
</evidence>
<organism evidence="1">
    <name type="scientific">marine sediment metagenome</name>
    <dbReference type="NCBI Taxonomy" id="412755"/>
    <lineage>
        <taxon>unclassified sequences</taxon>
        <taxon>metagenomes</taxon>
        <taxon>ecological metagenomes</taxon>
    </lineage>
</organism>
<gene>
    <name evidence="1" type="ORF">LCGC14_1222890</name>
</gene>
<accession>A0A0F9LES3</accession>
<name>A0A0F9LES3_9ZZZZ</name>
<dbReference type="Pfam" id="PF18905">
    <property type="entry name" value="DUF5661"/>
    <property type="match status" value="1"/>
</dbReference>
<dbReference type="AlphaFoldDB" id="A0A0F9LES3"/>
<comment type="caution">
    <text evidence="1">The sequence shown here is derived from an EMBL/GenBank/DDBJ whole genome shotgun (WGS) entry which is preliminary data.</text>
</comment>
<dbReference type="InterPro" id="IPR043720">
    <property type="entry name" value="DUF5661"/>
</dbReference>